<proteinExistence type="predicted"/>
<reference evidence="1" key="1">
    <citation type="submission" date="2014-09" db="EMBL/GenBank/DDBJ databases">
        <authorList>
            <person name="Magalhaes I.L.F."/>
            <person name="Oliveira U."/>
            <person name="Santos F.R."/>
            <person name="Vidigal T.H.D.A."/>
            <person name="Brescovit A.D."/>
            <person name="Santos A.J."/>
        </authorList>
    </citation>
    <scope>NUCLEOTIDE SEQUENCE</scope>
    <source>
        <tissue evidence="1">Shoot tissue taken approximately 20 cm above the soil surface</tissue>
    </source>
</reference>
<accession>A0A0A9AQB5</accession>
<reference evidence="1" key="2">
    <citation type="journal article" date="2015" name="Data Brief">
        <title>Shoot transcriptome of the giant reed, Arundo donax.</title>
        <authorList>
            <person name="Barrero R.A."/>
            <person name="Guerrero F.D."/>
            <person name="Moolhuijzen P."/>
            <person name="Goolsby J.A."/>
            <person name="Tidwell J."/>
            <person name="Bellgard S.E."/>
            <person name="Bellgard M.I."/>
        </authorList>
    </citation>
    <scope>NUCLEOTIDE SEQUENCE</scope>
    <source>
        <tissue evidence="1">Shoot tissue taken approximately 20 cm above the soil surface</tissue>
    </source>
</reference>
<dbReference type="AlphaFoldDB" id="A0A0A9AQB5"/>
<name>A0A0A9AQB5_ARUDO</name>
<protein>
    <submittedName>
        <fullName evidence="1">Uncharacterized protein</fullName>
    </submittedName>
</protein>
<sequence>MLRLARLMCRGVCLTAWRRGT</sequence>
<evidence type="ECO:0000313" key="1">
    <source>
        <dbReference type="EMBL" id="JAD53331.1"/>
    </source>
</evidence>
<organism evidence="1">
    <name type="scientific">Arundo donax</name>
    <name type="common">Giant reed</name>
    <name type="synonym">Donax arundinaceus</name>
    <dbReference type="NCBI Taxonomy" id="35708"/>
    <lineage>
        <taxon>Eukaryota</taxon>
        <taxon>Viridiplantae</taxon>
        <taxon>Streptophyta</taxon>
        <taxon>Embryophyta</taxon>
        <taxon>Tracheophyta</taxon>
        <taxon>Spermatophyta</taxon>
        <taxon>Magnoliopsida</taxon>
        <taxon>Liliopsida</taxon>
        <taxon>Poales</taxon>
        <taxon>Poaceae</taxon>
        <taxon>PACMAD clade</taxon>
        <taxon>Arundinoideae</taxon>
        <taxon>Arundineae</taxon>
        <taxon>Arundo</taxon>
    </lineage>
</organism>
<dbReference type="EMBL" id="GBRH01244564">
    <property type="protein sequence ID" value="JAD53331.1"/>
    <property type="molecule type" value="Transcribed_RNA"/>
</dbReference>